<reference evidence="2" key="1">
    <citation type="submission" date="2020-02" db="EMBL/GenBank/DDBJ databases">
        <authorList>
            <person name="Meier V. D."/>
        </authorList>
    </citation>
    <scope>NUCLEOTIDE SEQUENCE</scope>
    <source>
        <strain evidence="2">AVDCRST_MAG48</strain>
    </source>
</reference>
<name>A0A6J4L7D9_9ACTN</name>
<organism evidence="2">
    <name type="scientific">uncultured Friedmanniella sp</name>
    <dbReference type="NCBI Taxonomy" id="335381"/>
    <lineage>
        <taxon>Bacteria</taxon>
        <taxon>Bacillati</taxon>
        <taxon>Actinomycetota</taxon>
        <taxon>Actinomycetes</taxon>
        <taxon>Propionibacteriales</taxon>
        <taxon>Nocardioidaceae</taxon>
        <taxon>Friedmanniella</taxon>
        <taxon>environmental samples</taxon>
    </lineage>
</organism>
<feature type="compositionally biased region" description="Basic and acidic residues" evidence="1">
    <location>
        <begin position="20"/>
        <end position="61"/>
    </location>
</feature>
<feature type="region of interest" description="Disordered" evidence="1">
    <location>
        <begin position="1"/>
        <end position="89"/>
    </location>
</feature>
<protein>
    <submittedName>
        <fullName evidence="2">Response regulator</fullName>
    </submittedName>
</protein>
<accession>A0A6J4L7D9</accession>
<dbReference type="AlphaFoldDB" id="A0A6J4L7D9"/>
<dbReference type="EMBL" id="CADCTS010000410">
    <property type="protein sequence ID" value="CAA9325064.1"/>
    <property type="molecule type" value="Genomic_DNA"/>
</dbReference>
<sequence>TGGERSQLAGPDRGPHRPRGRDPRADHPGQEQRRGRRPDLPQPEHGEVLHPHRLPQDRSRQPDAGGAVGRRARLHPRPPPHRPLARRPL</sequence>
<evidence type="ECO:0000313" key="2">
    <source>
        <dbReference type="EMBL" id="CAA9325064.1"/>
    </source>
</evidence>
<evidence type="ECO:0000256" key="1">
    <source>
        <dbReference type="SAM" id="MobiDB-lite"/>
    </source>
</evidence>
<feature type="compositionally biased region" description="Basic residues" evidence="1">
    <location>
        <begin position="70"/>
        <end position="89"/>
    </location>
</feature>
<feature type="non-terminal residue" evidence="2">
    <location>
        <position position="89"/>
    </location>
</feature>
<proteinExistence type="predicted"/>
<gene>
    <name evidence="2" type="ORF">AVDCRST_MAG48-2866</name>
</gene>
<feature type="non-terminal residue" evidence="2">
    <location>
        <position position="1"/>
    </location>
</feature>